<dbReference type="STRING" id="161896.UL81_03020"/>
<protein>
    <recommendedName>
        <fullName evidence="3">alcohol dehydrogenase</fullName>
        <ecNumber evidence="3">1.1.1.1</ecNumber>
    </recommendedName>
</protein>
<keyword evidence="4" id="KW-0479">Metal-binding</keyword>
<keyword evidence="6" id="KW-0560">Oxidoreductase</keyword>
<dbReference type="Pfam" id="PF08240">
    <property type="entry name" value="ADH_N"/>
    <property type="match status" value="1"/>
</dbReference>
<sequence>MDKARVVIWEGGDTFDLESIELPELSEGETLVRLRTATICGSDRHTVSGRRAQPCPSILGHEGVGEVIATQNPDIEVGQRVTFSVTAPCMNCDRCRAGRTAKCRSVLKTGHESLHSEWPLSGTYSTHILLRKNQPVVVVPDAIDNLPASIASCAGGTVMAAVEAAGDLRDQRVLVMGIGMLGLIAVDVAVRAGAKVTAVDPNAKRRQWAEELGATVIDSAQFHPGPNSFDVSLELSGVGPGVDACIKCLDIGGTAVLVGSVADSPIHQLDPEWVVRGWRTITGVHNYEPRHLDQALDILQNSRITWQDVCADPIQLNRVPRAFDTAPSDFLRTPVELPQ</sequence>
<evidence type="ECO:0000256" key="5">
    <source>
        <dbReference type="ARBA" id="ARBA00022833"/>
    </source>
</evidence>
<dbReference type="Pfam" id="PF00107">
    <property type="entry name" value="ADH_zinc_N"/>
    <property type="match status" value="1"/>
</dbReference>
<keyword evidence="11" id="KW-1185">Reference proteome</keyword>
<dbReference type="KEGG" id="ccj:UL81_03020"/>
<evidence type="ECO:0000256" key="2">
    <source>
        <dbReference type="ARBA" id="ARBA00008072"/>
    </source>
</evidence>
<evidence type="ECO:0000256" key="3">
    <source>
        <dbReference type="ARBA" id="ARBA00013190"/>
    </source>
</evidence>
<dbReference type="Gene3D" id="3.40.50.720">
    <property type="entry name" value="NAD(P)-binding Rossmann-like Domain"/>
    <property type="match status" value="1"/>
</dbReference>
<comment type="similarity">
    <text evidence="2">Belongs to the zinc-containing alcohol dehydrogenase family.</text>
</comment>
<dbReference type="RefSeq" id="WP_035106851.1">
    <property type="nucleotide sequence ID" value="NZ_CP011311.1"/>
</dbReference>
<dbReference type="InterPro" id="IPR011032">
    <property type="entry name" value="GroES-like_sf"/>
</dbReference>
<dbReference type="InterPro" id="IPR036291">
    <property type="entry name" value="NAD(P)-bd_dom_sf"/>
</dbReference>
<keyword evidence="5" id="KW-0862">Zinc</keyword>
<dbReference type="SUPFAM" id="SSF51735">
    <property type="entry name" value="NAD(P)-binding Rossmann-fold domains"/>
    <property type="match status" value="1"/>
</dbReference>
<dbReference type="GO" id="GO:0005737">
    <property type="term" value="C:cytoplasm"/>
    <property type="evidence" value="ECO:0007669"/>
    <property type="project" value="TreeGrafter"/>
</dbReference>
<dbReference type="NCBIfam" id="TIGR03366">
    <property type="entry name" value="HpnZ_proposed"/>
    <property type="match status" value="1"/>
</dbReference>
<name>A0A0F6QVU7_9CORY</name>
<dbReference type="Gene3D" id="3.90.180.10">
    <property type="entry name" value="Medium-chain alcohol dehydrogenases, catalytic domain"/>
    <property type="match status" value="1"/>
</dbReference>
<evidence type="ECO:0000256" key="7">
    <source>
        <dbReference type="ARBA" id="ARBA00023027"/>
    </source>
</evidence>
<evidence type="ECO:0000256" key="1">
    <source>
        <dbReference type="ARBA" id="ARBA00001947"/>
    </source>
</evidence>
<dbReference type="EC" id="1.1.1.1" evidence="3"/>
<evidence type="ECO:0000259" key="8">
    <source>
        <dbReference type="Pfam" id="PF00107"/>
    </source>
</evidence>
<dbReference type="CDD" id="cd08231">
    <property type="entry name" value="MDR_TM0436_like"/>
    <property type="match status" value="1"/>
</dbReference>
<organism evidence="10 11">
    <name type="scientific">Corynebacterium camporealensis</name>
    <dbReference type="NCBI Taxonomy" id="161896"/>
    <lineage>
        <taxon>Bacteria</taxon>
        <taxon>Bacillati</taxon>
        <taxon>Actinomycetota</taxon>
        <taxon>Actinomycetes</taxon>
        <taxon>Mycobacteriales</taxon>
        <taxon>Corynebacteriaceae</taxon>
        <taxon>Corynebacterium</taxon>
    </lineage>
</organism>
<dbReference type="PATRIC" id="fig|161896.4.peg.595"/>
<dbReference type="EMBL" id="CP011311">
    <property type="protein sequence ID" value="AKE38585.1"/>
    <property type="molecule type" value="Genomic_DNA"/>
</dbReference>
<keyword evidence="7" id="KW-0520">NAD</keyword>
<feature type="domain" description="Alcohol dehydrogenase-like N-terminal" evidence="9">
    <location>
        <begin position="27"/>
        <end position="141"/>
    </location>
</feature>
<dbReference type="InterPro" id="IPR013149">
    <property type="entry name" value="ADH-like_C"/>
</dbReference>
<dbReference type="HOGENOM" id="CLU_026673_11_0_11"/>
<dbReference type="Proteomes" id="UP000033566">
    <property type="component" value="Chromosome"/>
</dbReference>
<proteinExistence type="inferred from homology"/>
<evidence type="ECO:0000259" key="9">
    <source>
        <dbReference type="Pfam" id="PF08240"/>
    </source>
</evidence>
<dbReference type="OrthoDB" id="3987021at2"/>
<feature type="domain" description="Alcohol dehydrogenase-like C-terminal" evidence="8">
    <location>
        <begin position="181"/>
        <end position="300"/>
    </location>
</feature>
<dbReference type="AlphaFoldDB" id="A0A0F6QVU7"/>
<dbReference type="PANTHER" id="PTHR42940:SF3">
    <property type="entry name" value="ALCOHOL DEHYDROGENASE 1-RELATED"/>
    <property type="match status" value="1"/>
</dbReference>
<evidence type="ECO:0000313" key="10">
    <source>
        <dbReference type="EMBL" id="AKE38585.1"/>
    </source>
</evidence>
<dbReference type="SUPFAM" id="SSF50129">
    <property type="entry name" value="GroES-like"/>
    <property type="match status" value="1"/>
</dbReference>
<dbReference type="InterPro" id="IPR017743">
    <property type="entry name" value="ADH_phosphonate_catab-assoc"/>
</dbReference>
<evidence type="ECO:0000256" key="6">
    <source>
        <dbReference type="ARBA" id="ARBA00023002"/>
    </source>
</evidence>
<reference evidence="10 11" key="1">
    <citation type="journal article" date="2015" name="Genome Announc.">
        <title>Complete Genome Sequence of Corynebacterium camporealensis DSM 44610, Isolated from the Milk of a Manchega Sheep with Subclinical Mastitis.</title>
        <authorList>
            <person name="Ruckert C."/>
            <person name="Albersmeier A."/>
            <person name="Winkler A."/>
            <person name="Tauch A."/>
        </authorList>
    </citation>
    <scope>NUCLEOTIDE SEQUENCE [LARGE SCALE GENOMIC DNA]</scope>
    <source>
        <strain evidence="10 11">DSM 44610</strain>
    </source>
</reference>
<dbReference type="InterPro" id="IPR013154">
    <property type="entry name" value="ADH-like_N"/>
</dbReference>
<evidence type="ECO:0000313" key="11">
    <source>
        <dbReference type="Proteomes" id="UP000033566"/>
    </source>
</evidence>
<gene>
    <name evidence="10" type="ORF">UL81_03020</name>
</gene>
<comment type="cofactor">
    <cofactor evidence="1">
        <name>Zn(2+)</name>
        <dbReference type="ChEBI" id="CHEBI:29105"/>
    </cofactor>
</comment>
<evidence type="ECO:0000256" key="4">
    <source>
        <dbReference type="ARBA" id="ARBA00022723"/>
    </source>
</evidence>
<dbReference type="GO" id="GO:0046872">
    <property type="term" value="F:metal ion binding"/>
    <property type="evidence" value="ECO:0007669"/>
    <property type="project" value="UniProtKB-KW"/>
</dbReference>
<accession>A0A0F6QVU7</accession>
<dbReference type="PANTHER" id="PTHR42940">
    <property type="entry name" value="ALCOHOL DEHYDROGENASE 1-RELATED"/>
    <property type="match status" value="1"/>
</dbReference>
<dbReference type="GO" id="GO:0004022">
    <property type="term" value="F:alcohol dehydrogenase (NAD+) activity"/>
    <property type="evidence" value="ECO:0007669"/>
    <property type="project" value="UniProtKB-EC"/>
</dbReference>